<dbReference type="InterPro" id="IPR036291">
    <property type="entry name" value="NAD(P)-bd_dom_sf"/>
</dbReference>
<proteinExistence type="inferred from homology"/>
<dbReference type="InterPro" id="IPR057326">
    <property type="entry name" value="KR_dom"/>
</dbReference>
<keyword evidence="7" id="KW-1185">Reference proteome</keyword>
<dbReference type="AlphaFoldDB" id="A0A1U7LND1"/>
<dbReference type="SUPFAM" id="SSF51735">
    <property type="entry name" value="NAD(P)-binding Rossmann-fold domains"/>
    <property type="match status" value="1"/>
</dbReference>
<feature type="domain" description="Ketoreductase" evidence="5">
    <location>
        <begin position="4"/>
        <end position="180"/>
    </location>
</feature>
<dbReference type="GO" id="GO:0050664">
    <property type="term" value="F:oxidoreductase activity, acting on NAD(P)H, oxygen as acceptor"/>
    <property type="evidence" value="ECO:0007669"/>
    <property type="project" value="TreeGrafter"/>
</dbReference>
<dbReference type="PANTHER" id="PTHR43008:SF8">
    <property type="entry name" value="BENZIL REDUCTASE ((S)-BENZOIN FORMING) IRC24"/>
    <property type="match status" value="1"/>
</dbReference>
<evidence type="ECO:0000256" key="4">
    <source>
        <dbReference type="RuleBase" id="RU000363"/>
    </source>
</evidence>
<dbReference type="OrthoDB" id="153074at2759"/>
<organism evidence="6 7">
    <name type="scientific">Neolecta irregularis (strain DAH-3)</name>
    <dbReference type="NCBI Taxonomy" id="1198029"/>
    <lineage>
        <taxon>Eukaryota</taxon>
        <taxon>Fungi</taxon>
        <taxon>Dikarya</taxon>
        <taxon>Ascomycota</taxon>
        <taxon>Taphrinomycotina</taxon>
        <taxon>Neolectales</taxon>
        <taxon>Neolectaceae</taxon>
        <taxon>Neolecta</taxon>
    </lineage>
</organism>
<evidence type="ECO:0000259" key="5">
    <source>
        <dbReference type="SMART" id="SM00822"/>
    </source>
</evidence>
<dbReference type="InterPro" id="IPR020904">
    <property type="entry name" value="Sc_DH/Rdtase_CS"/>
</dbReference>
<evidence type="ECO:0000313" key="6">
    <source>
        <dbReference type="EMBL" id="OLL24031.1"/>
    </source>
</evidence>
<dbReference type="PRINTS" id="PR00080">
    <property type="entry name" value="SDRFAMILY"/>
</dbReference>
<accession>A0A1U7LND1</accession>
<sequence length="195" mass="20920">MSSATVIVTGASKGIGFAVVEYLLSQSTNVVAVARSEGSLTSLRSQKNLEILLGDVKEPEIPAKAVRLAIDNFGGLSGLVLNAAIIEASKIADADIERWKTLYNVNVFSLVAFAKEAIPELRKSRGRIVMVSSGASVRAYQAMGAYGSSKAAVNHLTKTLAIEEKDITTIAFRPGVVDTNMQKAIREDCKIPYFR</sequence>
<evidence type="ECO:0000256" key="3">
    <source>
        <dbReference type="ARBA" id="ARBA00023002"/>
    </source>
</evidence>
<comment type="similarity">
    <text evidence="1 4">Belongs to the short-chain dehydrogenases/reductases (SDR) family.</text>
</comment>
<keyword evidence="3" id="KW-0560">Oxidoreductase</keyword>
<dbReference type="Pfam" id="PF00106">
    <property type="entry name" value="adh_short"/>
    <property type="match status" value="1"/>
</dbReference>
<dbReference type="Gene3D" id="3.40.50.720">
    <property type="entry name" value="NAD(P)-binding Rossmann-like Domain"/>
    <property type="match status" value="1"/>
</dbReference>
<name>A0A1U7LND1_NEOID</name>
<dbReference type="OMA" id="PGDMATD"/>
<dbReference type="STRING" id="1198029.A0A1U7LND1"/>
<reference evidence="6 7" key="1">
    <citation type="submission" date="2016-04" db="EMBL/GenBank/DDBJ databases">
        <title>Evolutionary innovation and constraint leading to complex multicellularity in the Ascomycota.</title>
        <authorList>
            <person name="Cisse O."/>
            <person name="Nguyen A."/>
            <person name="Hewitt D.A."/>
            <person name="Jedd G."/>
            <person name="Stajich J.E."/>
        </authorList>
    </citation>
    <scope>NUCLEOTIDE SEQUENCE [LARGE SCALE GENOMIC DNA]</scope>
    <source>
        <strain evidence="6 7">DAH-3</strain>
    </source>
</reference>
<dbReference type="InterPro" id="IPR002347">
    <property type="entry name" value="SDR_fam"/>
</dbReference>
<gene>
    <name evidence="6" type="ORF">NEOLI_003889</name>
</gene>
<comment type="caution">
    <text evidence="6">The sequence shown here is derived from an EMBL/GenBank/DDBJ whole genome shotgun (WGS) entry which is preliminary data.</text>
</comment>
<evidence type="ECO:0000256" key="1">
    <source>
        <dbReference type="ARBA" id="ARBA00006484"/>
    </source>
</evidence>
<dbReference type="PROSITE" id="PS00061">
    <property type="entry name" value="ADH_SHORT"/>
    <property type="match status" value="1"/>
</dbReference>
<dbReference type="EMBL" id="LXFE01001024">
    <property type="protein sequence ID" value="OLL24031.1"/>
    <property type="molecule type" value="Genomic_DNA"/>
</dbReference>
<protein>
    <submittedName>
        <fullName evidence="6">Putative oxidoreductase</fullName>
    </submittedName>
</protein>
<evidence type="ECO:0000313" key="7">
    <source>
        <dbReference type="Proteomes" id="UP000186594"/>
    </source>
</evidence>
<dbReference type="Proteomes" id="UP000186594">
    <property type="component" value="Unassembled WGS sequence"/>
</dbReference>
<dbReference type="PANTHER" id="PTHR43008">
    <property type="entry name" value="BENZIL REDUCTASE"/>
    <property type="match status" value="1"/>
</dbReference>
<dbReference type="PRINTS" id="PR00081">
    <property type="entry name" value="GDHRDH"/>
</dbReference>
<dbReference type="GO" id="GO:0016616">
    <property type="term" value="F:oxidoreductase activity, acting on the CH-OH group of donors, NAD or NADP as acceptor"/>
    <property type="evidence" value="ECO:0007669"/>
    <property type="project" value="UniProtKB-ARBA"/>
</dbReference>
<evidence type="ECO:0000256" key="2">
    <source>
        <dbReference type="ARBA" id="ARBA00022857"/>
    </source>
</evidence>
<dbReference type="SMART" id="SM00822">
    <property type="entry name" value="PKS_KR"/>
    <property type="match status" value="1"/>
</dbReference>
<keyword evidence="2" id="KW-0521">NADP</keyword>